<dbReference type="CDD" id="cd00051">
    <property type="entry name" value="EFh"/>
    <property type="match status" value="2"/>
</dbReference>
<dbReference type="Pfam" id="PF13202">
    <property type="entry name" value="EF-hand_5"/>
    <property type="match status" value="1"/>
</dbReference>
<feature type="domain" description="EF-hand" evidence="3">
    <location>
        <begin position="136"/>
        <end position="163"/>
    </location>
</feature>
<reference evidence="4 5" key="1">
    <citation type="submission" date="2024-09" db="EMBL/GenBank/DDBJ databases">
        <title>The Natural Products Discovery Center: Release of the First 8490 Sequenced Strains for Exploring Actinobacteria Biosynthetic Diversity.</title>
        <authorList>
            <person name="Kalkreuter E."/>
            <person name="Kautsar S.A."/>
            <person name="Yang D."/>
            <person name="Bader C.D."/>
            <person name="Teijaro C.N."/>
            <person name="Fluegel L."/>
            <person name="Davis C.M."/>
            <person name="Simpson J.R."/>
            <person name="Lauterbach L."/>
            <person name="Steele A.D."/>
            <person name="Gui C."/>
            <person name="Meng S."/>
            <person name="Li G."/>
            <person name="Viehrig K."/>
            <person name="Ye F."/>
            <person name="Su P."/>
            <person name="Kiefer A.F."/>
            <person name="Nichols A."/>
            <person name="Cepeda A.J."/>
            <person name="Yan W."/>
            <person name="Fan B."/>
            <person name="Jiang Y."/>
            <person name="Adhikari A."/>
            <person name="Zheng C.-J."/>
            <person name="Schuster L."/>
            <person name="Cowan T.M."/>
            <person name="Smanski M.J."/>
            <person name="Chevrette M.G."/>
            <person name="De Carvalho L.P.S."/>
            <person name="Shen B."/>
        </authorList>
    </citation>
    <scope>NUCLEOTIDE SEQUENCE [LARGE SCALE GENOMIC DNA]</scope>
    <source>
        <strain evidence="4 5">NPDC058753</strain>
    </source>
</reference>
<accession>A0ABW6GLR5</accession>
<evidence type="ECO:0000259" key="3">
    <source>
        <dbReference type="PROSITE" id="PS50222"/>
    </source>
</evidence>
<gene>
    <name evidence="4" type="ORF">ACFW6T_16855</name>
</gene>
<dbReference type="Pfam" id="PF13499">
    <property type="entry name" value="EF-hand_7"/>
    <property type="match status" value="1"/>
</dbReference>
<dbReference type="SUPFAM" id="SSF47473">
    <property type="entry name" value="EF-hand"/>
    <property type="match status" value="1"/>
</dbReference>
<dbReference type="Proteomes" id="UP001599542">
    <property type="component" value="Unassembled WGS sequence"/>
</dbReference>
<dbReference type="PANTHER" id="PTHR10827">
    <property type="entry name" value="RETICULOCALBIN"/>
    <property type="match status" value="1"/>
</dbReference>
<feature type="domain" description="EF-hand" evidence="3">
    <location>
        <begin position="56"/>
        <end position="91"/>
    </location>
</feature>
<sequence length="199" mass="21569">MASEFQRYKLTSMFRAFDTDGNGRLDEEDFRALADRWGRLPRVAADPELAARVQRVMLGWWDALYEAADTNGDGLVDMDEILAMVDRLPEMREAVTATADTIFEAVDENGDGRISREEHRRLVDVWNGQPTDTTGVFELVDLDGDGFLSREEFTELWAQFWISADPADPGNHLCGALAPAGGSAAGPAAGAAAGSTAGA</sequence>
<evidence type="ECO:0000313" key="4">
    <source>
        <dbReference type="EMBL" id="MFE1353650.1"/>
    </source>
</evidence>
<comment type="caution">
    <text evidence="4">The sequence shown here is derived from an EMBL/GenBank/DDBJ whole genome shotgun (WGS) entry which is preliminary data.</text>
</comment>
<dbReference type="SMART" id="SM00054">
    <property type="entry name" value="EFh"/>
    <property type="match status" value="4"/>
</dbReference>
<evidence type="ECO:0000313" key="5">
    <source>
        <dbReference type="Proteomes" id="UP001599542"/>
    </source>
</evidence>
<dbReference type="Gene3D" id="1.10.238.10">
    <property type="entry name" value="EF-hand"/>
    <property type="match status" value="1"/>
</dbReference>
<dbReference type="EMBL" id="JBHYPX010000031">
    <property type="protein sequence ID" value="MFE1353650.1"/>
    <property type="molecule type" value="Genomic_DNA"/>
</dbReference>
<dbReference type="RefSeq" id="WP_380321141.1">
    <property type="nucleotide sequence ID" value="NZ_JBHYPW010000013.1"/>
</dbReference>
<feature type="domain" description="EF-hand" evidence="3">
    <location>
        <begin position="9"/>
        <end position="40"/>
    </location>
</feature>
<evidence type="ECO:0000256" key="1">
    <source>
        <dbReference type="ARBA" id="ARBA00022723"/>
    </source>
</evidence>
<dbReference type="Pfam" id="PF13833">
    <property type="entry name" value="EF-hand_8"/>
    <property type="match status" value="1"/>
</dbReference>
<dbReference type="InterPro" id="IPR011992">
    <property type="entry name" value="EF-hand-dom_pair"/>
</dbReference>
<dbReference type="PROSITE" id="PS50222">
    <property type="entry name" value="EF_HAND_2"/>
    <property type="match status" value="4"/>
</dbReference>
<protein>
    <submittedName>
        <fullName evidence="4">EF-hand domain-containing protein</fullName>
    </submittedName>
</protein>
<feature type="domain" description="EF-hand" evidence="3">
    <location>
        <begin position="94"/>
        <end position="129"/>
    </location>
</feature>
<evidence type="ECO:0000256" key="2">
    <source>
        <dbReference type="ARBA" id="ARBA00022737"/>
    </source>
</evidence>
<dbReference type="PANTHER" id="PTHR10827:SF98">
    <property type="entry name" value="45 KDA CALCIUM-BINDING PROTEIN"/>
    <property type="match status" value="1"/>
</dbReference>
<dbReference type="InterPro" id="IPR002048">
    <property type="entry name" value="EF_hand_dom"/>
</dbReference>
<dbReference type="InterPro" id="IPR018247">
    <property type="entry name" value="EF_Hand_1_Ca_BS"/>
</dbReference>
<keyword evidence="2" id="KW-0677">Repeat</keyword>
<keyword evidence="5" id="KW-1185">Reference proteome</keyword>
<name>A0ABW6GLR5_9ACTN</name>
<keyword evidence="1" id="KW-0479">Metal-binding</keyword>
<organism evidence="4 5">
    <name type="scientific">Kitasatospora phosalacinea</name>
    <dbReference type="NCBI Taxonomy" id="2065"/>
    <lineage>
        <taxon>Bacteria</taxon>
        <taxon>Bacillati</taxon>
        <taxon>Actinomycetota</taxon>
        <taxon>Actinomycetes</taxon>
        <taxon>Kitasatosporales</taxon>
        <taxon>Streptomycetaceae</taxon>
        <taxon>Kitasatospora</taxon>
    </lineage>
</organism>
<dbReference type="PROSITE" id="PS00018">
    <property type="entry name" value="EF_HAND_1"/>
    <property type="match status" value="3"/>
</dbReference>
<proteinExistence type="predicted"/>